<evidence type="ECO:0000313" key="2">
    <source>
        <dbReference type="EMBL" id="KUG29613.1"/>
    </source>
</evidence>
<keyword evidence="1" id="KW-0732">Signal</keyword>
<accession>A0A0W8G914</accession>
<dbReference type="Gene3D" id="3.40.190.10">
    <property type="entry name" value="Periplasmic binding protein-like II"/>
    <property type="match status" value="2"/>
</dbReference>
<reference evidence="2" key="1">
    <citation type="journal article" date="2015" name="Proc. Natl. Acad. Sci. U.S.A.">
        <title>Networks of energetic and metabolic interactions define dynamics in microbial communities.</title>
        <authorList>
            <person name="Embree M."/>
            <person name="Liu J.K."/>
            <person name="Al-Bassam M.M."/>
            <person name="Zengler K."/>
        </authorList>
    </citation>
    <scope>NUCLEOTIDE SEQUENCE</scope>
</reference>
<protein>
    <submittedName>
        <fullName evidence="2">Spermidine/putrescine-binding protein</fullName>
    </submittedName>
</protein>
<sequence>MHLHATEDGPKTMKALDELMRSVRGMAEEDASGVTSAPPVPDLLLYAPCPVKLVVKDGIDRIAADHARRGDNLTIHIPMGCTSVDPYDPIYREQDPDLLPGIIGSIGFGDFWRREFVSRHVRAGIFSAAPAVPLNPLHQKAGLLDPRGSYTLYGVTPYLFLVDTRRLGDMPVPTAWEDVLHPRYAGELIMCGDGDDMADAVILNIYKDFGMDGLRALAANCKGFMHSSSMVKSAGSGDESAGAVYIIPAFFAETVTRPAHLRVVWPRDGAASSPLYFLAKKSERERLADLAAFFGNGFAAIDSAAWFVPMATPATRLPPEASLKWVGWDWIEDNDVTGRRDTLNALFRDLVRKATCA</sequence>
<comment type="caution">
    <text evidence="2">The sequence shown here is derived from an EMBL/GenBank/DDBJ whole genome shotgun (WGS) entry which is preliminary data.</text>
</comment>
<proteinExistence type="predicted"/>
<dbReference type="AlphaFoldDB" id="A0A0W8G914"/>
<dbReference type="EMBL" id="LNQE01000062">
    <property type="protein sequence ID" value="KUG29613.1"/>
    <property type="molecule type" value="Genomic_DNA"/>
</dbReference>
<dbReference type="Pfam" id="PF13343">
    <property type="entry name" value="SBP_bac_6"/>
    <property type="match status" value="1"/>
</dbReference>
<organism evidence="2">
    <name type="scientific">hydrocarbon metagenome</name>
    <dbReference type="NCBI Taxonomy" id="938273"/>
    <lineage>
        <taxon>unclassified sequences</taxon>
        <taxon>metagenomes</taxon>
        <taxon>ecological metagenomes</taxon>
    </lineage>
</organism>
<dbReference type="SUPFAM" id="SSF53850">
    <property type="entry name" value="Periplasmic binding protein-like II"/>
    <property type="match status" value="1"/>
</dbReference>
<name>A0A0W8G914_9ZZZZ</name>
<dbReference type="PANTHER" id="PTHR30006:SF2">
    <property type="entry name" value="ABC TRANSPORTER SUBSTRATE-BINDING PROTEIN"/>
    <property type="match status" value="1"/>
</dbReference>
<gene>
    <name evidence="2" type="ORF">ASZ90_000501</name>
</gene>
<evidence type="ECO:0000256" key="1">
    <source>
        <dbReference type="ARBA" id="ARBA00022729"/>
    </source>
</evidence>
<dbReference type="PANTHER" id="PTHR30006">
    <property type="entry name" value="THIAMINE-BINDING PERIPLASMIC PROTEIN-RELATED"/>
    <property type="match status" value="1"/>
</dbReference>